<dbReference type="PANTHER" id="PTHR48107">
    <property type="entry name" value="NADPH-DEPENDENT ALDEHYDE REDUCTASE-LIKE PROTEIN, CHLOROPLASTIC-RELATED"/>
    <property type="match status" value="1"/>
</dbReference>
<dbReference type="EMBL" id="KN840501">
    <property type="protein sequence ID" value="KIP07234.1"/>
    <property type="molecule type" value="Genomic_DNA"/>
</dbReference>
<organism evidence="3 4">
    <name type="scientific">Phlebiopsis gigantea (strain 11061_1 CR5-6)</name>
    <name type="common">White-rot fungus</name>
    <name type="synonym">Peniophora gigantea</name>
    <dbReference type="NCBI Taxonomy" id="745531"/>
    <lineage>
        <taxon>Eukaryota</taxon>
        <taxon>Fungi</taxon>
        <taxon>Dikarya</taxon>
        <taxon>Basidiomycota</taxon>
        <taxon>Agaricomycotina</taxon>
        <taxon>Agaricomycetes</taxon>
        <taxon>Polyporales</taxon>
        <taxon>Phanerochaetaceae</taxon>
        <taxon>Phlebiopsis</taxon>
    </lineage>
</organism>
<dbReference type="OrthoDB" id="1393670at2759"/>
<keyword evidence="2" id="KW-0560">Oxidoreductase</keyword>
<dbReference type="PRINTS" id="PR00081">
    <property type="entry name" value="GDHRDH"/>
</dbReference>
<dbReference type="InterPro" id="IPR036291">
    <property type="entry name" value="NAD(P)-bd_dom_sf"/>
</dbReference>
<evidence type="ECO:0000256" key="2">
    <source>
        <dbReference type="ARBA" id="ARBA00023002"/>
    </source>
</evidence>
<keyword evidence="4" id="KW-1185">Reference proteome</keyword>
<dbReference type="STRING" id="745531.A0A0C3NPZ8"/>
<dbReference type="Gene3D" id="3.40.50.720">
    <property type="entry name" value="NAD(P)-binding Rossmann-like Domain"/>
    <property type="match status" value="1"/>
</dbReference>
<dbReference type="GO" id="GO:0016614">
    <property type="term" value="F:oxidoreductase activity, acting on CH-OH group of donors"/>
    <property type="evidence" value="ECO:0007669"/>
    <property type="project" value="UniProtKB-ARBA"/>
</dbReference>
<dbReference type="InterPro" id="IPR002347">
    <property type="entry name" value="SDR_fam"/>
</dbReference>
<dbReference type="HOGENOM" id="CLU_010194_4_3_1"/>
<accession>A0A0C3NPZ8</accession>
<proteinExistence type="inferred from homology"/>
<name>A0A0C3NPZ8_PHLG1</name>
<comment type="similarity">
    <text evidence="1">Belongs to the short-chain dehydrogenases/reductases (SDR) family.</text>
</comment>
<reference evidence="3 4" key="1">
    <citation type="journal article" date="2014" name="PLoS Genet.">
        <title>Analysis of the Phlebiopsis gigantea genome, transcriptome and secretome provides insight into its pioneer colonization strategies of wood.</title>
        <authorList>
            <person name="Hori C."/>
            <person name="Ishida T."/>
            <person name="Igarashi K."/>
            <person name="Samejima M."/>
            <person name="Suzuki H."/>
            <person name="Master E."/>
            <person name="Ferreira P."/>
            <person name="Ruiz-Duenas F.J."/>
            <person name="Held B."/>
            <person name="Canessa P."/>
            <person name="Larrondo L.F."/>
            <person name="Schmoll M."/>
            <person name="Druzhinina I.S."/>
            <person name="Kubicek C.P."/>
            <person name="Gaskell J.A."/>
            <person name="Kersten P."/>
            <person name="St John F."/>
            <person name="Glasner J."/>
            <person name="Sabat G."/>
            <person name="Splinter BonDurant S."/>
            <person name="Syed K."/>
            <person name="Yadav J."/>
            <person name="Mgbeahuruike A.C."/>
            <person name="Kovalchuk A."/>
            <person name="Asiegbu F.O."/>
            <person name="Lackner G."/>
            <person name="Hoffmeister D."/>
            <person name="Rencoret J."/>
            <person name="Gutierrez A."/>
            <person name="Sun H."/>
            <person name="Lindquist E."/>
            <person name="Barry K."/>
            <person name="Riley R."/>
            <person name="Grigoriev I.V."/>
            <person name="Henrissat B."/>
            <person name="Kues U."/>
            <person name="Berka R.M."/>
            <person name="Martinez A.T."/>
            <person name="Covert S.F."/>
            <person name="Blanchette R.A."/>
            <person name="Cullen D."/>
        </authorList>
    </citation>
    <scope>NUCLEOTIDE SEQUENCE [LARGE SCALE GENOMIC DNA]</scope>
    <source>
        <strain evidence="3 4">11061_1 CR5-6</strain>
    </source>
</reference>
<dbReference type="Proteomes" id="UP000053257">
    <property type="component" value="Unassembled WGS sequence"/>
</dbReference>
<dbReference type="SUPFAM" id="SSF51735">
    <property type="entry name" value="NAD(P)-binding Rossmann-fold domains"/>
    <property type="match status" value="1"/>
</dbReference>
<evidence type="ECO:0000313" key="4">
    <source>
        <dbReference type="Proteomes" id="UP000053257"/>
    </source>
</evidence>
<dbReference type="PANTHER" id="PTHR48107:SF16">
    <property type="entry name" value="NADPH-DEPENDENT ALDEHYDE REDUCTASE 1, CHLOROPLASTIC"/>
    <property type="match status" value="1"/>
</dbReference>
<evidence type="ECO:0000313" key="3">
    <source>
        <dbReference type="EMBL" id="KIP07234.1"/>
    </source>
</evidence>
<sequence>MAPKSFDTKPEASSGRKSYIGVGRLKGNALIPGGDSGIGRAVAILFAGEGADVTIVHHPQEQHDGDDRGSAIQREGREGSSVAFDLENFKNAKEVVDEYLQMFSKLDILINNASMQTMEKDFANIDLDLVESTLRSNILQMFGVTKYALPHLKKGVSVIDTTSVTTFKGSPAMVDYTLTPAEQMEGFGGHSQLGRPGQPSEIAPTYVFLASAEAELYYGQILYPYPLGD</sequence>
<gene>
    <name evidence="3" type="ORF">PHLGIDRAFT_24159</name>
</gene>
<dbReference type="AlphaFoldDB" id="A0A0C3NPZ8"/>
<protein>
    <submittedName>
        <fullName evidence="3">Uncharacterized protein</fullName>
    </submittedName>
</protein>
<evidence type="ECO:0000256" key="1">
    <source>
        <dbReference type="ARBA" id="ARBA00006484"/>
    </source>
</evidence>
<dbReference type="Pfam" id="PF00106">
    <property type="entry name" value="adh_short"/>
    <property type="match status" value="1"/>
</dbReference>